<evidence type="ECO:0000259" key="7">
    <source>
        <dbReference type="Pfam" id="PF01569"/>
    </source>
</evidence>
<evidence type="ECO:0000256" key="1">
    <source>
        <dbReference type="ARBA" id="ARBA00004141"/>
    </source>
</evidence>
<dbReference type="SUPFAM" id="SSF48317">
    <property type="entry name" value="Acid phosphatase/Vanadium-dependent haloperoxidase"/>
    <property type="match status" value="1"/>
</dbReference>
<feature type="domain" description="Phosphatidic acid phosphatase type 2/haloperoxidase" evidence="7">
    <location>
        <begin position="227"/>
        <end position="389"/>
    </location>
</feature>
<dbReference type="InterPro" id="IPR043216">
    <property type="entry name" value="PAP-like"/>
</dbReference>
<dbReference type="PANTHER" id="PTHR10165">
    <property type="entry name" value="LIPID PHOSPHATE PHOSPHATASE"/>
    <property type="match status" value="1"/>
</dbReference>
<dbReference type="Pfam" id="PF01569">
    <property type="entry name" value="PAP2"/>
    <property type="match status" value="1"/>
</dbReference>
<dbReference type="EMBL" id="JAOPGA020000191">
    <property type="protein sequence ID" value="KAL0477531.1"/>
    <property type="molecule type" value="Genomic_DNA"/>
</dbReference>
<sequence>MSQYGIDPQSINVIEAVNVNEIDNDSITAPPTASERLRGIFESKTVENGYFDLPHLDDYEGTGKGYGYGYGYDGSFKKRFHHSTSAGNLYQDEFHNAAPDNSYSTFKSSSDGYNAPSVEGKLIGPSKFVAITDFPSRLTFKRPDMIFAYILEWITAFALFGLGLVMYSAPYPDRWFRLSDASLSYPALPSILPDWSIFVINIACPLALVAIIWLAVVRNGHDLHHAVLGLAASLSFAFFFSTFLWVVVGGLRPDFLERCNPNMNIVNSLKTQRTKAYSSDVYFRQSEICQSYFNNVWSFGTYSPAFPSATASSAMAGWFFAMLYIGGKTNTWRLSLGHFWKFLPFVFFPMCSMLAVSLTRIRDNSNSWYDVCMGWVIGLVTSLVSYRLHYCSIFGMSCYIPNYYLWRHVNKYILEKLSTRQMEKIIIKN</sequence>
<evidence type="ECO:0000256" key="2">
    <source>
        <dbReference type="ARBA" id="ARBA00008816"/>
    </source>
</evidence>
<dbReference type="GO" id="GO:0008195">
    <property type="term" value="F:phosphatidate phosphatase activity"/>
    <property type="evidence" value="ECO:0007669"/>
    <property type="project" value="TreeGrafter"/>
</dbReference>
<evidence type="ECO:0000256" key="6">
    <source>
        <dbReference type="SAM" id="Phobius"/>
    </source>
</evidence>
<protein>
    <submittedName>
        <fullName evidence="8">PA-phosphatase related-family protein</fullName>
    </submittedName>
</protein>
<dbReference type="InterPro" id="IPR000326">
    <property type="entry name" value="PAP2/HPO"/>
</dbReference>
<gene>
    <name evidence="8" type="ORF">AKO1_010825</name>
</gene>
<feature type="transmembrane region" description="Helical" evidence="6">
    <location>
        <begin position="228"/>
        <end position="248"/>
    </location>
</feature>
<proteinExistence type="inferred from homology"/>
<dbReference type="GO" id="GO:0046839">
    <property type="term" value="P:phospholipid dephosphorylation"/>
    <property type="evidence" value="ECO:0007669"/>
    <property type="project" value="TreeGrafter"/>
</dbReference>
<dbReference type="Gene3D" id="1.20.144.10">
    <property type="entry name" value="Phosphatidic acid phosphatase type 2/haloperoxidase"/>
    <property type="match status" value="1"/>
</dbReference>
<dbReference type="AlphaFoldDB" id="A0AAW2YKK4"/>
<evidence type="ECO:0000313" key="9">
    <source>
        <dbReference type="Proteomes" id="UP001431209"/>
    </source>
</evidence>
<evidence type="ECO:0000256" key="5">
    <source>
        <dbReference type="ARBA" id="ARBA00023136"/>
    </source>
</evidence>
<accession>A0AAW2YKK4</accession>
<keyword evidence="9" id="KW-1185">Reference proteome</keyword>
<evidence type="ECO:0000313" key="8">
    <source>
        <dbReference type="EMBL" id="KAL0477531.1"/>
    </source>
</evidence>
<dbReference type="GO" id="GO:0006644">
    <property type="term" value="P:phospholipid metabolic process"/>
    <property type="evidence" value="ECO:0007669"/>
    <property type="project" value="InterPro"/>
</dbReference>
<evidence type="ECO:0000256" key="4">
    <source>
        <dbReference type="ARBA" id="ARBA00022989"/>
    </source>
</evidence>
<keyword evidence="4 6" id="KW-1133">Transmembrane helix</keyword>
<evidence type="ECO:0000256" key="3">
    <source>
        <dbReference type="ARBA" id="ARBA00022692"/>
    </source>
</evidence>
<feature type="transmembrane region" description="Helical" evidence="6">
    <location>
        <begin position="367"/>
        <end position="386"/>
    </location>
</feature>
<comment type="caution">
    <text evidence="8">The sequence shown here is derived from an EMBL/GenBank/DDBJ whole genome shotgun (WGS) entry which is preliminary data.</text>
</comment>
<keyword evidence="5 6" id="KW-0472">Membrane</keyword>
<name>A0AAW2YKK4_9EUKA</name>
<feature type="transmembrane region" description="Helical" evidence="6">
    <location>
        <begin position="305"/>
        <end position="327"/>
    </location>
</feature>
<dbReference type="Proteomes" id="UP001431209">
    <property type="component" value="Unassembled WGS sequence"/>
</dbReference>
<dbReference type="PANTHER" id="PTHR10165:SF108">
    <property type="entry name" value="PA-PHOSPHATASE RELATED-FAMILY PROTEIN DDB_G0271516-RELATED"/>
    <property type="match status" value="1"/>
</dbReference>
<dbReference type="GO" id="GO:0016020">
    <property type="term" value="C:membrane"/>
    <property type="evidence" value="ECO:0007669"/>
    <property type="project" value="UniProtKB-SubCell"/>
</dbReference>
<organism evidence="8 9">
    <name type="scientific">Acrasis kona</name>
    <dbReference type="NCBI Taxonomy" id="1008807"/>
    <lineage>
        <taxon>Eukaryota</taxon>
        <taxon>Discoba</taxon>
        <taxon>Heterolobosea</taxon>
        <taxon>Tetramitia</taxon>
        <taxon>Eutetramitia</taxon>
        <taxon>Acrasidae</taxon>
        <taxon>Acrasis</taxon>
    </lineage>
</organism>
<comment type="subcellular location">
    <subcellularLocation>
        <location evidence="1">Membrane</location>
        <topology evidence="1">Multi-pass membrane protein</topology>
    </subcellularLocation>
</comment>
<keyword evidence="3 6" id="KW-0812">Transmembrane</keyword>
<feature type="transmembrane region" description="Helical" evidence="6">
    <location>
        <begin position="195"/>
        <end position="216"/>
    </location>
</feature>
<reference evidence="8 9" key="1">
    <citation type="submission" date="2024-03" db="EMBL/GenBank/DDBJ databases">
        <title>The Acrasis kona genome and developmental transcriptomes reveal deep origins of eukaryotic multicellular pathways.</title>
        <authorList>
            <person name="Sheikh S."/>
            <person name="Fu C.-J."/>
            <person name="Brown M.W."/>
            <person name="Baldauf S.L."/>
        </authorList>
    </citation>
    <scope>NUCLEOTIDE SEQUENCE [LARGE SCALE GENOMIC DNA]</scope>
    <source>
        <strain evidence="8 9">ATCC MYA-3509</strain>
    </source>
</reference>
<feature type="transmembrane region" description="Helical" evidence="6">
    <location>
        <begin position="146"/>
        <end position="169"/>
    </location>
</feature>
<dbReference type="InterPro" id="IPR036938">
    <property type="entry name" value="PAP2/HPO_sf"/>
</dbReference>
<feature type="transmembrane region" description="Helical" evidence="6">
    <location>
        <begin position="339"/>
        <end position="361"/>
    </location>
</feature>
<comment type="similarity">
    <text evidence="2">Belongs to the PA-phosphatase related phosphoesterase family.</text>
</comment>